<dbReference type="Proteomes" id="UP001597044">
    <property type="component" value="Unassembled WGS sequence"/>
</dbReference>
<dbReference type="SUPFAM" id="SSF53271">
    <property type="entry name" value="PRTase-like"/>
    <property type="match status" value="1"/>
</dbReference>
<name>A0ABW3HI60_9GAMM</name>
<evidence type="ECO:0000313" key="3">
    <source>
        <dbReference type="EMBL" id="MFD0950226.1"/>
    </source>
</evidence>
<evidence type="ECO:0000313" key="4">
    <source>
        <dbReference type="Proteomes" id="UP001597044"/>
    </source>
</evidence>
<dbReference type="PANTHER" id="PTHR47505:SF1">
    <property type="entry name" value="DNA UTILIZATION PROTEIN YHGH"/>
    <property type="match status" value="1"/>
</dbReference>
<dbReference type="InterPro" id="IPR044005">
    <property type="entry name" value="DZR_2"/>
</dbReference>
<comment type="caution">
    <text evidence="3">The sequence shown here is derived from an EMBL/GenBank/DDBJ whole genome shotgun (WGS) entry which is preliminary data.</text>
</comment>
<dbReference type="Gene3D" id="3.40.50.2020">
    <property type="match status" value="1"/>
</dbReference>
<accession>A0ABW3HI60</accession>
<dbReference type="InterPro" id="IPR051910">
    <property type="entry name" value="ComF/GntX_DNA_util-trans"/>
</dbReference>
<dbReference type="PANTHER" id="PTHR47505">
    <property type="entry name" value="DNA UTILIZATION PROTEIN YHGH"/>
    <property type="match status" value="1"/>
</dbReference>
<comment type="similarity">
    <text evidence="1">Belongs to the ComF/GntX family.</text>
</comment>
<dbReference type="InterPro" id="IPR000836">
    <property type="entry name" value="PRTase_dom"/>
</dbReference>
<dbReference type="Pfam" id="PF18912">
    <property type="entry name" value="DZR_2"/>
    <property type="match status" value="1"/>
</dbReference>
<gene>
    <name evidence="3" type="ORF">ACFQ0F_07475</name>
</gene>
<keyword evidence="4" id="KW-1185">Reference proteome</keyword>
<dbReference type="EMBL" id="JBHTIT010000001">
    <property type="protein sequence ID" value="MFD0950226.1"/>
    <property type="molecule type" value="Genomic_DNA"/>
</dbReference>
<dbReference type="RefSeq" id="WP_379070722.1">
    <property type="nucleotide sequence ID" value="NZ_JBHTIT010000001.1"/>
</dbReference>
<proteinExistence type="inferred from homology"/>
<organism evidence="3 4">
    <name type="scientific">Paraperlucidibaca wandonensis</name>
    <dbReference type="NCBI Taxonomy" id="1268273"/>
    <lineage>
        <taxon>Bacteria</taxon>
        <taxon>Pseudomonadati</taxon>
        <taxon>Pseudomonadota</taxon>
        <taxon>Gammaproteobacteria</taxon>
        <taxon>Moraxellales</taxon>
        <taxon>Moraxellaceae</taxon>
        <taxon>Paraperlucidibaca</taxon>
    </lineage>
</organism>
<feature type="domain" description="Double zinc ribbon" evidence="2">
    <location>
        <begin position="15"/>
        <end position="69"/>
    </location>
</feature>
<dbReference type="InterPro" id="IPR029057">
    <property type="entry name" value="PRTase-like"/>
</dbReference>
<protein>
    <submittedName>
        <fullName evidence="3">Double zinc ribbon domain-containing protein</fullName>
    </submittedName>
</protein>
<reference evidence="4" key="1">
    <citation type="journal article" date="2019" name="Int. J. Syst. Evol. Microbiol.">
        <title>The Global Catalogue of Microorganisms (GCM) 10K type strain sequencing project: providing services to taxonomists for standard genome sequencing and annotation.</title>
        <authorList>
            <consortium name="The Broad Institute Genomics Platform"/>
            <consortium name="The Broad Institute Genome Sequencing Center for Infectious Disease"/>
            <person name="Wu L."/>
            <person name="Ma J."/>
        </authorList>
    </citation>
    <scope>NUCLEOTIDE SEQUENCE [LARGE SCALE GENOMIC DNA]</scope>
    <source>
        <strain evidence="4">CCUG 63419</strain>
    </source>
</reference>
<sequence length="238" mass="26863">MTRLNSHRQLISSKLVDVLRANRCALCHDRGIRHCICADCSADLPWLMSACARCARPLSVDAERCQDCLDEPPSWQRAYALFNFSFPIDRLISALKYHGRLVLADYFGQRLADRIDSDDLPDLIIPVPIHAKRLQQRGYNQTLLLARVMAQRLKRPVSAHQLLRVRDTRMQKTLHADERRSNLTGAFVWHGPALEQQHVLLVDDVLTTGATAEAISQCLLAAGARQVDILVIARTLAR</sequence>
<evidence type="ECO:0000259" key="2">
    <source>
        <dbReference type="Pfam" id="PF18912"/>
    </source>
</evidence>
<dbReference type="CDD" id="cd06223">
    <property type="entry name" value="PRTases_typeI"/>
    <property type="match status" value="1"/>
</dbReference>
<evidence type="ECO:0000256" key="1">
    <source>
        <dbReference type="ARBA" id="ARBA00008007"/>
    </source>
</evidence>